<evidence type="ECO:0000256" key="1">
    <source>
        <dbReference type="ARBA" id="ARBA00004123"/>
    </source>
</evidence>
<dbReference type="SUPFAM" id="SSF53098">
    <property type="entry name" value="Ribonuclease H-like"/>
    <property type="match status" value="1"/>
</dbReference>
<comment type="similarity">
    <text evidence="2">Belongs to the REXO4 family.</text>
</comment>
<keyword evidence="5" id="KW-0540">Nuclease</keyword>
<dbReference type="InterPro" id="IPR047021">
    <property type="entry name" value="REXO1/3/4-like"/>
</dbReference>
<keyword evidence="13" id="KW-1185">Reference proteome</keyword>
<evidence type="ECO:0000259" key="11">
    <source>
        <dbReference type="SMART" id="SM00479"/>
    </source>
</evidence>
<dbReference type="InterPro" id="IPR013520">
    <property type="entry name" value="Ribonucl_H"/>
</dbReference>
<evidence type="ECO:0000256" key="8">
    <source>
        <dbReference type="ARBA" id="ARBA00023242"/>
    </source>
</evidence>
<evidence type="ECO:0000256" key="9">
    <source>
        <dbReference type="ARBA" id="ARBA00025599"/>
    </source>
</evidence>
<dbReference type="GO" id="GO:0003676">
    <property type="term" value="F:nucleic acid binding"/>
    <property type="evidence" value="ECO:0007669"/>
    <property type="project" value="InterPro"/>
</dbReference>
<dbReference type="GO" id="GO:0008408">
    <property type="term" value="F:3'-5' exonuclease activity"/>
    <property type="evidence" value="ECO:0007669"/>
    <property type="project" value="InterPro"/>
</dbReference>
<feature type="compositionally biased region" description="Low complexity" evidence="10">
    <location>
        <begin position="142"/>
        <end position="169"/>
    </location>
</feature>
<keyword evidence="8" id="KW-0539">Nucleus</keyword>
<dbReference type="InterPro" id="IPR012337">
    <property type="entry name" value="RNaseH-like_sf"/>
</dbReference>
<feature type="region of interest" description="Disordered" evidence="10">
    <location>
        <begin position="207"/>
        <end position="238"/>
    </location>
</feature>
<feature type="domain" description="Exonuclease" evidence="11">
    <location>
        <begin position="247"/>
        <end position="410"/>
    </location>
</feature>
<comment type="function">
    <text evidence="9">Exoribonuclease involved in ribosome biosynthesis. Involved in the processing of ITS1, the internal transcribed spacer localized between the 18S and 5.8S rRNAs.</text>
</comment>
<dbReference type="AlphaFoldDB" id="A0A383WMV4"/>
<keyword evidence="4" id="KW-0698">rRNA processing</keyword>
<feature type="region of interest" description="Disordered" evidence="10">
    <location>
        <begin position="418"/>
        <end position="450"/>
    </location>
</feature>
<keyword evidence="7" id="KW-0269">Exonuclease</keyword>
<dbReference type="GO" id="GO:0006364">
    <property type="term" value="P:rRNA processing"/>
    <property type="evidence" value="ECO:0007669"/>
    <property type="project" value="UniProtKB-KW"/>
</dbReference>
<evidence type="ECO:0000313" key="12">
    <source>
        <dbReference type="EMBL" id="SZX78514.1"/>
    </source>
</evidence>
<dbReference type="EMBL" id="FNXT01001323">
    <property type="protein sequence ID" value="SZX78514.1"/>
    <property type="molecule type" value="Genomic_DNA"/>
</dbReference>
<feature type="compositionally biased region" description="Basic and acidic residues" evidence="10">
    <location>
        <begin position="434"/>
        <end position="443"/>
    </location>
</feature>
<keyword evidence="6" id="KW-0378">Hydrolase</keyword>
<evidence type="ECO:0000256" key="4">
    <source>
        <dbReference type="ARBA" id="ARBA00022552"/>
    </source>
</evidence>
<feature type="compositionally biased region" description="Basic residues" evidence="10">
    <location>
        <begin position="1"/>
        <end position="10"/>
    </location>
</feature>
<comment type="subcellular location">
    <subcellularLocation>
        <location evidence="1">Nucleus</location>
    </subcellularLocation>
</comment>
<dbReference type="InterPro" id="IPR036397">
    <property type="entry name" value="RNaseH_sf"/>
</dbReference>
<dbReference type="PANTHER" id="PTHR12801">
    <property type="entry name" value="RNA EXONUCLEASE REXO1 / RECO3 FAMILY MEMBER-RELATED"/>
    <property type="match status" value="1"/>
</dbReference>
<feature type="region of interest" description="Disordered" evidence="10">
    <location>
        <begin position="1"/>
        <end position="169"/>
    </location>
</feature>
<evidence type="ECO:0000256" key="10">
    <source>
        <dbReference type="SAM" id="MobiDB-lite"/>
    </source>
</evidence>
<dbReference type="Proteomes" id="UP000256970">
    <property type="component" value="Unassembled WGS sequence"/>
</dbReference>
<evidence type="ECO:0000256" key="5">
    <source>
        <dbReference type="ARBA" id="ARBA00022722"/>
    </source>
</evidence>
<evidence type="ECO:0000256" key="2">
    <source>
        <dbReference type="ARBA" id="ARBA00010489"/>
    </source>
</evidence>
<dbReference type="GO" id="GO:0005634">
    <property type="term" value="C:nucleus"/>
    <property type="evidence" value="ECO:0007669"/>
    <property type="project" value="UniProtKB-SubCell"/>
</dbReference>
<evidence type="ECO:0000256" key="6">
    <source>
        <dbReference type="ARBA" id="ARBA00022801"/>
    </source>
</evidence>
<dbReference type="PANTHER" id="PTHR12801:SF45">
    <property type="entry name" value="RNA EXONUCLEASE 4"/>
    <property type="match status" value="1"/>
</dbReference>
<reference evidence="12 13" key="1">
    <citation type="submission" date="2016-10" db="EMBL/GenBank/DDBJ databases">
        <authorList>
            <person name="Cai Z."/>
        </authorList>
    </citation>
    <scope>NUCLEOTIDE SEQUENCE [LARGE SCALE GENOMIC DNA]</scope>
</reference>
<name>A0A383WMV4_TETOB</name>
<feature type="compositionally biased region" description="Low complexity" evidence="10">
    <location>
        <begin position="77"/>
        <end position="125"/>
    </location>
</feature>
<dbReference type="InterPro" id="IPR037431">
    <property type="entry name" value="REX4_DEDDh_dom"/>
</dbReference>
<dbReference type="FunFam" id="3.30.420.10:FF:000007">
    <property type="entry name" value="Interferon-stimulated exonuclease gene 20"/>
    <property type="match status" value="1"/>
</dbReference>
<dbReference type="Pfam" id="PF00929">
    <property type="entry name" value="RNase_T"/>
    <property type="match status" value="1"/>
</dbReference>
<dbReference type="CDD" id="cd06144">
    <property type="entry name" value="REX4_like"/>
    <property type="match status" value="1"/>
</dbReference>
<sequence>MQQKHKKKGLARPIVLVHKAAAPVKPGTAMPAGGKGASHPAKQKHAGAAQQKPHQKQQQQQQGKPAGLGKRKQPEGTQQQPAGKQHKQQQAQQDGTASHQQHQQQAVQRGNTAQQAPQQQQQQQQYFKKRSNKPKHKPGSEAAGAGAAAAANHVSAAATDTPGADGAAVPATAAAAAAAAAKPWQPKQPAAIGSNWQALKQQLVAEQAAKPKRPRKGAGQAPGAAGSSSSAAKKQIGSIGHNKEATPIVAMDCEMVGVGPGGERDSLARVSIVNAAGNVLLDSFVAQKEPVTDYRTWVSGVTAKEVQGAPELAEVQKAAAELLQGRTLVGHGLSKDLRVLMLSHPRKAIRDTAKFPPFMFSKGGKRRPRALRHLALQELGLVIQEGEHSSVDDARAALYLYQKHASAWERALKTPSGLKQLPTANRPAAKKKRVESYRLRDVQDDPMADL</sequence>
<feature type="compositionally biased region" description="Basic residues" evidence="10">
    <location>
        <begin position="127"/>
        <end position="137"/>
    </location>
</feature>
<gene>
    <name evidence="12" type="ORF">BQ4739_LOCUS18792</name>
</gene>
<protein>
    <recommendedName>
        <fullName evidence="3">RNA exonuclease 4</fullName>
    </recommendedName>
</protein>
<organism evidence="12 13">
    <name type="scientific">Tetradesmus obliquus</name>
    <name type="common">Green alga</name>
    <name type="synonym">Acutodesmus obliquus</name>
    <dbReference type="NCBI Taxonomy" id="3088"/>
    <lineage>
        <taxon>Eukaryota</taxon>
        <taxon>Viridiplantae</taxon>
        <taxon>Chlorophyta</taxon>
        <taxon>core chlorophytes</taxon>
        <taxon>Chlorophyceae</taxon>
        <taxon>CS clade</taxon>
        <taxon>Sphaeropleales</taxon>
        <taxon>Scenedesmaceae</taxon>
        <taxon>Tetradesmus</taxon>
    </lineage>
</organism>
<evidence type="ECO:0000256" key="3">
    <source>
        <dbReference type="ARBA" id="ARBA00016937"/>
    </source>
</evidence>
<evidence type="ECO:0000313" key="13">
    <source>
        <dbReference type="Proteomes" id="UP000256970"/>
    </source>
</evidence>
<accession>A0A383WMV4</accession>
<proteinExistence type="inferred from homology"/>
<dbReference type="STRING" id="3088.A0A383WMV4"/>
<feature type="compositionally biased region" description="Low complexity" evidence="10">
    <location>
        <begin position="217"/>
        <end position="238"/>
    </location>
</feature>
<feature type="compositionally biased region" description="Low complexity" evidence="10">
    <location>
        <begin position="46"/>
        <end position="67"/>
    </location>
</feature>
<dbReference type="SMART" id="SM00479">
    <property type="entry name" value="EXOIII"/>
    <property type="match status" value="1"/>
</dbReference>
<dbReference type="Gene3D" id="3.30.420.10">
    <property type="entry name" value="Ribonuclease H-like superfamily/Ribonuclease H"/>
    <property type="match status" value="1"/>
</dbReference>
<evidence type="ECO:0000256" key="7">
    <source>
        <dbReference type="ARBA" id="ARBA00022839"/>
    </source>
</evidence>